<name>A0A0W1JDB3_DESHA</name>
<comment type="caution">
    <text evidence="3">The sequence shown here is derived from an EMBL/GenBank/DDBJ whole genome shotgun (WGS) entry which is preliminary data.</text>
</comment>
<evidence type="ECO:0000256" key="1">
    <source>
        <dbReference type="SAM" id="MobiDB-lite"/>
    </source>
</evidence>
<accession>A0A0W1JDB3</accession>
<dbReference type="AlphaFoldDB" id="A0A0W1JDB3"/>
<feature type="signal peptide" evidence="2">
    <location>
        <begin position="1"/>
        <end position="24"/>
    </location>
</feature>
<evidence type="ECO:0000256" key="2">
    <source>
        <dbReference type="SAM" id="SignalP"/>
    </source>
</evidence>
<protein>
    <recommendedName>
        <fullName evidence="5">Prokaryotic membrane lipoprotein lipid attachment site profile</fullName>
    </recommendedName>
</protein>
<keyword evidence="2" id="KW-0732">Signal</keyword>
<proteinExistence type="predicted"/>
<feature type="compositionally biased region" description="Polar residues" evidence="1">
    <location>
        <begin position="29"/>
        <end position="40"/>
    </location>
</feature>
<dbReference type="Proteomes" id="UP000054623">
    <property type="component" value="Unassembled WGS sequence"/>
</dbReference>
<dbReference type="EMBL" id="LOCK01000072">
    <property type="protein sequence ID" value="KTE89597.1"/>
    <property type="molecule type" value="Genomic_DNA"/>
</dbReference>
<gene>
    <name evidence="3" type="ORF">AT727_12240</name>
</gene>
<feature type="region of interest" description="Disordered" evidence="1">
    <location>
        <begin position="29"/>
        <end position="52"/>
    </location>
</feature>
<organism evidence="3 4">
    <name type="scientific">Desulfitobacterium hafniense</name>
    <name type="common">Desulfitobacterium frappieri</name>
    <dbReference type="NCBI Taxonomy" id="49338"/>
    <lineage>
        <taxon>Bacteria</taxon>
        <taxon>Bacillati</taxon>
        <taxon>Bacillota</taxon>
        <taxon>Clostridia</taxon>
        <taxon>Eubacteriales</taxon>
        <taxon>Desulfitobacteriaceae</taxon>
        <taxon>Desulfitobacterium</taxon>
    </lineage>
</organism>
<evidence type="ECO:0008006" key="5">
    <source>
        <dbReference type="Google" id="ProtNLM"/>
    </source>
</evidence>
<dbReference type="RefSeq" id="WP_018305064.1">
    <property type="nucleotide sequence ID" value="NZ_LOCK01000072.1"/>
</dbReference>
<sequence>MKLIFVLALTGLLVLTGITGCTPAKNSTIDPTIQNQTDANQHPIASDQDQTDKTKIRNTAFQWLKNQEAKVKEWETAQVIETKYTDDHNVYKADEIINIKGMDTLKVVFEMEDDIWGSIAIAVYVDKATEEVLGIDPIAR</sequence>
<dbReference type="PROSITE" id="PS51257">
    <property type="entry name" value="PROKAR_LIPOPROTEIN"/>
    <property type="match status" value="1"/>
</dbReference>
<reference evidence="3 4" key="1">
    <citation type="submission" date="2015-12" db="EMBL/GenBank/DDBJ databases">
        <title>Draft Genome Sequence of Desulfitobacterium hafniense Strain DH, a Sulfate-reducing Bacterium Isolated from Paddy Soils.</title>
        <authorList>
            <person name="Bao P."/>
            <person name="Zhang X."/>
            <person name="Li G."/>
        </authorList>
    </citation>
    <scope>NUCLEOTIDE SEQUENCE [LARGE SCALE GENOMIC DNA]</scope>
    <source>
        <strain evidence="3 4">DH</strain>
    </source>
</reference>
<evidence type="ECO:0000313" key="3">
    <source>
        <dbReference type="EMBL" id="KTE89597.1"/>
    </source>
</evidence>
<feature type="chain" id="PRO_5038806904" description="Prokaryotic membrane lipoprotein lipid attachment site profile" evidence="2">
    <location>
        <begin position="25"/>
        <end position="140"/>
    </location>
</feature>
<evidence type="ECO:0000313" key="4">
    <source>
        <dbReference type="Proteomes" id="UP000054623"/>
    </source>
</evidence>